<protein>
    <submittedName>
        <fullName evidence="2">Uncharacterized protein</fullName>
    </submittedName>
</protein>
<accession>A0A0F9V935</accession>
<dbReference type="AlphaFoldDB" id="A0A0F9V935"/>
<feature type="region of interest" description="Disordered" evidence="1">
    <location>
        <begin position="37"/>
        <end position="59"/>
    </location>
</feature>
<reference evidence="2" key="1">
    <citation type="journal article" date="2015" name="Nature">
        <title>Complex archaea that bridge the gap between prokaryotes and eukaryotes.</title>
        <authorList>
            <person name="Spang A."/>
            <person name="Saw J.H."/>
            <person name="Jorgensen S.L."/>
            <person name="Zaremba-Niedzwiedzka K."/>
            <person name="Martijn J."/>
            <person name="Lind A.E."/>
            <person name="van Eijk R."/>
            <person name="Schleper C."/>
            <person name="Guy L."/>
            <person name="Ettema T.J."/>
        </authorList>
    </citation>
    <scope>NUCLEOTIDE SEQUENCE</scope>
</reference>
<evidence type="ECO:0000256" key="1">
    <source>
        <dbReference type="SAM" id="MobiDB-lite"/>
    </source>
</evidence>
<organism evidence="2">
    <name type="scientific">marine sediment metagenome</name>
    <dbReference type="NCBI Taxonomy" id="412755"/>
    <lineage>
        <taxon>unclassified sequences</taxon>
        <taxon>metagenomes</taxon>
        <taxon>ecological metagenomes</taxon>
    </lineage>
</organism>
<name>A0A0F9V935_9ZZZZ</name>
<proteinExistence type="predicted"/>
<gene>
    <name evidence="2" type="ORF">LCGC14_0434060</name>
</gene>
<sequence>MKAQTPIDFIASMVTPEQRAEAHAWINEHIAKLEANRQRQRRQATAQNELEFTGENHEY</sequence>
<comment type="caution">
    <text evidence="2">The sequence shown here is derived from an EMBL/GenBank/DDBJ whole genome shotgun (WGS) entry which is preliminary data.</text>
</comment>
<dbReference type="EMBL" id="LAZR01000411">
    <property type="protein sequence ID" value="KKN70081.1"/>
    <property type="molecule type" value="Genomic_DNA"/>
</dbReference>
<evidence type="ECO:0000313" key="2">
    <source>
        <dbReference type="EMBL" id="KKN70081.1"/>
    </source>
</evidence>